<proteinExistence type="predicted"/>
<name>A0A3B1C533_9ZZZZ</name>
<dbReference type="EMBL" id="UOFZ01000137">
    <property type="protein sequence ID" value="VAX13805.1"/>
    <property type="molecule type" value="Genomic_DNA"/>
</dbReference>
<organism evidence="1">
    <name type="scientific">hydrothermal vent metagenome</name>
    <dbReference type="NCBI Taxonomy" id="652676"/>
    <lineage>
        <taxon>unclassified sequences</taxon>
        <taxon>metagenomes</taxon>
        <taxon>ecological metagenomes</taxon>
    </lineage>
</organism>
<evidence type="ECO:0000313" key="1">
    <source>
        <dbReference type="EMBL" id="VAX13805.1"/>
    </source>
</evidence>
<sequence>MHDDGMKKRLVHMLALSLLLVNIAWAADTCAEAVFGQFTGHSSVQSAEDNGPIKTIVDYDFCGHCAHASAHLVGLTQGGMLAEFNSVGDNFCTRLKFFYSRIQQPPTQPPKA</sequence>
<dbReference type="AlphaFoldDB" id="A0A3B1C533"/>
<reference evidence="1" key="1">
    <citation type="submission" date="2018-06" db="EMBL/GenBank/DDBJ databases">
        <authorList>
            <person name="Zhirakovskaya E."/>
        </authorList>
    </citation>
    <scope>NUCLEOTIDE SEQUENCE</scope>
</reference>
<accession>A0A3B1C533</accession>
<gene>
    <name evidence="1" type="ORF">MNBD_GAMMA24-563</name>
</gene>
<evidence type="ECO:0008006" key="2">
    <source>
        <dbReference type="Google" id="ProtNLM"/>
    </source>
</evidence>
<protein>
    <recommendedName>
        <fullName evidence="2">DUF2946 domain-containing protein</fullName>
    </recommendedName>
</protein>